<dbReference type="AlphaFoldDB" id="A0AAE7BHJ3"/>
<dbReference type="HAMAP" id="MF_00287">
    <property type="entry name" value="BdbC"/>
    <property type="match status" value="1"/>
</dbReference>
<dbReference type="Pfam" id="PF02600">
    <property type="entry name" value="DsbB"/>
    <property type="match status" value="1"/>
</dbReference>
<gene>
    <name evidence="13" type="primary">dsbB</name>
    <name evidence="13" type="ORF">ADFLV_1983</name>
</gene>
<keyword evidence="4 12" id="KW-0812">Transmembrane</keyword>
<dbReference type="SUPFAM" id="SSF158442">
    <property type="entry name" value="DsbB-like"/>
    <property type="match status" value="1"/>
</dbReference>
<evidence type="ECO:0000256" key="3">
    <source>
        <dbReference type="ARBA" id="ARBA00022448"/>
    </source>
</evidence>
<evidence type="ECO:0000256" key="8">
    <source>
        <dbReference type="ARBA" id="ARBA00023136"/>
    </source>
</evidence>
<dbReference type="GO" id="GO:0006457">
    <property type="term" value="P:protein folding"/>
    <property type="evidence" value="ECO:0007669"/>
    <property type="project" value="InterPro"/>
</dbReference>
<evidence type="ECO:0000256" key="5">
    <source>
        <dbReference type="ARBA" id="ARBA00022982"/>
    </source>
</evidence>
<dbReference type="RefSeq" id="WP_172658783.1">
    <property type="nucleotide sequence ID" value="NZ_CP053835.1"/>
</dbReference>
<evidence type="ECO:0000256" key="9">
    <source>
        <dbReference type="ARBA" id="ARBA00023157"/>
    </source>
</evidence>
<name>A0AAE7BHJ3_9BACT</name>
<sequence length="149" mass="17365">MFFNSSKRSNFSSLTFIFLSFLTSLIATLGSLFFSEIMNFIPCSLCWYQRIFMYPLVLLFLINLLYPDDKIFKYSFPLVILGLLISVYHNLLIYKVIPENLSPCVQGVPCSIDYLNWFGFITIPLLSFFAYTIIFILLILFKRKSVDAK</sequence>
<dbReference type="Gene3D" id="1.20.1550.10">
    <property type="entry name" value="DsbB-like"/>
    <property type="match status" value="1"/>
</dbReference>
<feature type="transmembrane region" description="Helical" evidence="12">
    <location>
        <begin position="12"/>
        <end position="35"/>
    </location>
</feature>
<reference evidence="13 14" key="1">
    <citation type="submission" date="2020-05" db="EMBL/GenBank/DDBJ databases">
        <title>Complete genome sequencing of Campylobacter and Arcobacter type strains.</title>
        <authorList>
            <person name="Miller W.G."/>
            <person name="Yee E."/>
        </authorList>
    </citation>
    <scope>NUCLEOTIDE SEQUENCE [LARGE SCALE GENOMIC DNA]</scope>
    <source>
        <strain evidence="13 14">LMG 25694</strain>
    </source>
</reference>
<evidence type="ECO:0000256" key="2">
    <source>
        <dbReference type="ARBA" id="ARBA00007602"/>
    </source>
</evidence>
<proteinExistence type="inferred from homology"/>
<comment type="similarity">
    <text evidence="2">Belongs to the DsbB family. BdbC subfamily.</text>
</comment>
<evidence type="ECO:0000256" key="12">
    <source>
        <dbReference type="SAM" id="Phobius"/>
    </source>
</evidence>
<keyword evidence="6 12" id="KW-1133">Transmembrane helix</keyword>
<evidence type="ECO:0000256" key="1">
    <source>
        <dbReference type="ARBA" id="ARBA00004141"/>
    </source>
</evidence>
<keyword evidence="9" id="KW-1015">Disulfide bond</keyword>
<feature type="transmembrane region" description="Helical" evidence="12">
    <location>
        <begin position="47"/>
        <end position="66"/>
    </location>
</feature>
<dbReference type="Proteomes" id="UP000503313">
    <property type="component" value="Chromosome"/>
</dbReference>
<evidence type="ECO:0000256" key="11">
    <source>
        <dbReference type="ARBA" id="ARBA00023284"/>
    </source>
</evidence>
<keyword evidence="10" id="KW-0143">Chaperone</keyword>
<keyword evidence="14" id="KW-1185">Reference proteome</keyword>
<dbReference type="PANTHER" id="PTHR43469:SF1">
    <property type="entry name" value="SPBETA PROPHAGE-DERIVED DISULFIDE BOND FORMATION PROTEIN B"/>
    <property type="match status" value="1"/>
</dbReference>
<keyword evidence="11" id="KW-0676">Redox-active center</keyword>
<evidence type="ECO:0000256" key="4">
    <source>
        <dbReference type="ARBA" id="ARBA00022692"/>
    </source>
</evidence>
<comment type="subcellular location">
    <subcellularLocation>
        <location evidence="1">Membrane</location>
        <topology evidence="1">Multi-pass membrane protein</topology>
    </subcellularLocation>
</comment>
<dbReference type="KEGG" id="adz:ADFLV_1983"/>
<evidence type="ECO:0000313" key="14">
    <source>
        <dbReference type="Proteomes" id="UP000503313"/>
    </source>
</evidence>
<feature type="transmembrane region" description="Helical" evidence="12">
    <location>
        <begin position="117"/>
        <end position="141"/>
    </location>
</feature>
<dbReference type="GO" id="GO:0016020">
    <property type="term" value="C:membrane"/>
    <property type="evidence" value="ECO:0007669"/>
    <property type="project" value="UniProtKB-SubCell"/>
</dbReference>
<keyword evidence="8 12" id="KW-0472">Membrane</keyword>
<evidence type="ECO:0000313" key="13">
    <source>
        <dbReference type="EMBL" id="QKF77999.1"/>
    </source>
</evidence>
<protein>
    <submittedName>
        <fullName evidence="13">Protein disulfide oxidoreductase</fullName>
    </submittedName>
</protein>
<evidence type="ECO:0000256" key="6">
    <source>
        <dbReference type="ARBA" id="ARBA00022989"/>
    </source>
</evidence>
<dbReference type="GO" id="GO:0015035">
    <property type="term" value="F:protein-disulfide reductase activity"/>
    <property type="evidence" value="ECO:0007669"/>
    <property type="project" value="InterPro"/>
</dbReference>
<keyword evidence="3" id="KW-0813">Transport</keyword>
<dbReference type="NCBIfam" id="NF002849">
    <property type="entry name" value="PRK03113.1"/>
    <property type="match status" value="1"/>
</dbReference>
<dbReference type="PIRSF" id="PIRSF036659">
    <property type="entry name" value="BdbC"/>
    <property type="match status" value="1"/>
</dbReference>
<keyword evidence="7" id="KW-0560">Oxidoreductase</keyword>
<dbReference type="InterPro" id="IPR012187">
    <property type="entry name" value="Disulphide_bond_form_BdbC"/>
</dbReference>
<keyword evidence="5" id="KW-0249">Electron transport</keyword>
<accession>A0AAE7BHJ3</accession>
<feature type="transmembrane region" description="Helical" evidence="12">
    <location>
        <begin position="78"/>
        <end position="97"/>
    </location>
</feature>
<organism evidence="13 14">
    <name type="scientific">Arcobacter defluvii</name>
    <dbReference type="NCBI Taxonomy" id="873191"/>
    <lineage>
        <taxon>Bacteria</taxon>
        <taxon>Pseudomonadati</taxon>
        <taxon>Campylobacterota</taxon>
        <taxon>Epsilonproteobacteria</taxon>
        <taxon>Campylobacterales</taxon>
        <taxon>Arcobacteraceae</taxon>
        <taxon>Arcobacter</taxon>
    </lineage>
</organism>
<dbReference type="InterPro" id="IPR023380">
    <property type="entry name" value="DsbB-like_sf"/>
</dbReference>
<dbReference type="InterPro" id="IPR003752">
    <property type="entry name" value="DiS_bond_form_DsbB/BdbC"/>
</dbReference>
<dbReference type="EMBL" id="CP053835">
    <property type="protein sequence ID" value="QKF77999.1"/>
    <property type="molecule type" value="Genomic_DNA"/>
</dbReference>
<dbReference type="PANTHER" id="PTHR43469">
    <property type="entry name" value="DISULFIDE FORMATION PROTEIN-RELATED"/>
    <property type="match status" value="1"/>
</dbReference>
<evidence type="ECO:0000256" key="7">
    <source>
        <dbReference type="ARBA" id="ARBA00023002"/>
    </source>
</evidence>
<evidence type="ECO:0000256" key="10">
    <source>
        <dbReference type="ARBA" id="ARBA00023186"/>
    </source>
</evidence>